<name>X1AVS3_9ZZZZ</name>
<dbReference type="Pfam" id="PF05971">
    <property type="entry name" value="Methyltransf_10"/>
    <property type="match status" value="1"/>
</dbReference>
<feature type="non-terminal residue" evidence="3">
    <location>
        <position position="143"/>
    </location>
</feature>
<dbReference type="GO" id="GO:0052907">
    <property type="term" value="F:23S rRNA (adenine(1618)-N(6))-methyltransferase activity"/>
    <property type="evidence" value="ECO:0007669"/>
    <property type="project" value="TreeGrafter"/>
</dbReference>
<dbReference type="SUPFAM" id="SSF53335">
    <property type="entry name" value="S-adenosyl-L-methionine-dependent methyltransferases"/>
    <property type="match status" value="1"/>
</dbReference>
<dbReference type="PANTHER" id="PTHR13393:SF0">
    <property type="entry name" value="RNA N6-ADENOSINE-METHYLTRANSFERASE METTL16"/>
    <property type="match status" value="1"/>
</dbReference>
<organism evidence="3">
    <name type="scientific">marine sediment metagenome</name>
    <dbReference type="NCBI Taxonomy" id="412755"/>
    <lineage>
        <taxon>unclassified sequences</taxon>
        <taxon>metagenomes</taxon>
        <taxon>ecological metagenomes</taxon>
    </lineage>
</organism>
<gene>
    <name evidence="3" type="ORF">S01H4_26679</name>
</gene>
<dbReference type="Gene3D" id="3.40.50.150">
    <property type="entry name" value="Vaccinia Virus protein VP39"/>
    <property type="match status" value="1"/>
</dbReference>
<dbReference type="GO" id="GO:0070475">
    <property type="term" value="P:rRNA base methylation"/>
    <property type="evidence" value="ECO:0007669"/>
    <property type="project" value="TreeGrafter"/>
</dbReference>
<evidence type="ECO:0000313" key="3">
    <source>
        <dbReference type="EMBL" id="GAG86825.1"/>
    </source>
</evidence>
<dbReference type="InterPro" id="IPR010286">
    <property type="entry name" value="METTL16/RlmF"/>
</dbReference>
<proteinExistence type="predicted"/>
<dbReference type="PANTHER" id="PTHR13393">
    <property type="entry name" value="SAM-DEPENDENT METHYLTRANSFERASE"/>
    <property type="match status" value="1"/>
</dbReference>
<dbReference type="EMBL" id="BART01012906">
    <property type="protein sequence ID" value="GAG86825.1"/>
    <property type="molecule type" value="Genomic_DNA"/>
</dbReference>
<sequence length="143" mass="16081">MEIEPRKFIDAKYFSLPFKGLVEKYPDLNAFLISVDPPKFNLGDPFILSRINTILFKEVLDLEIKVPKDYLIPSVGVRHAFCDYVVSQLNSNERVIEIGTGASASMSLILAKKYNKSVIATEINPLALDFARINAGINEMDEQ</sequence>
<dbReference type="InterPro" id="IPR029063">
    <property type="entry name" value="SAM-dependent_MTases_sf"/>
</dbReference>
<dbReference type="AlphaFoldDB" id="X1AVS3"/>
<comment type="caution">
    <text evidence="3">The sequence shown here is derived from an EMBL/GenBank/DDBJ whole genome shotgun (WGS) entry which is preliminary data.</text>
</comment>
<accession>X1AVS3</accession>
<protein>
    <recommendedName>
        <fullName evidence="4">Methyltransferase small domain-containing protein</fullName>
    </recommendedName>
</protein>
<dbReference type="CDD" id="cd02440">
    <property type="entry name" value="AdoMet_MTases"/>
    <property type="match status" value="1"/>
</dbReference>
<evidence type="ECO:0000256" key="1">
    <source>
        <dbReference type="ARBA" id="ARBA00022603"/>
    </source>
</evidence>
<evidence type="ECO:0008006" key="4">
    <source>
        <dbReference type="Google" id="ProtNLM"/>
    </source>
</evidence>
<keyword evidence="1" id="KW-0489">Methyltransferase</keyword>
<keyword evidence="2" id="KW-0808">Transferase</keyword>
<reference evidence="3" key="1">
    <citation type="journal article" date="2014" name="Front. Microbiol.">
        <title>High frequency of phylogenetically diverse reductive dehalogenase-homologous genes in deep subseafloor sedimentary metagenomes.</title>
        <authorList>
            <person name="Kawai M."/>
            <person name="Futagami T."/>
            <person name="Toyoda A."/>
            <person name="Takaki Y."/>
            <person name="Nishi S."/>
            <person name="Hori S."/>
            <person name="Arai W."/>
            <person name="Tsubouchi T."/>
            <person name="Morono Y."/>
            <person name="Uchiyama I."/>
            <person name="Ito T."/>
            <person name="Fujiyama A."/>
            <person name="Inagaki F."/>
            <person name="Takami H."/>
        </authorList>
    </citation>
    <scope>NUCLEOTIDE SEQUENCE</scope>
    <source>
        <strain evidence="3">Expedition CK06-06</strain>
    </source>
</reference>
<evidence type="ECO:0000256" key="2">
    <source>
        <dbReference type="ARBA" id="ARBA00022679"/>
    </source>
</evidence>